<proteinExistence type="inferred from homology"/>
<evidence type="ECO:0000256" key="2">
    <source>
        <dbReference type="ARBA" id="ARBA00005677"/>
    </source>
</evidence>
<evidence type="ECO:0000256" key="4">
    <source>
        <dbReference type="ARBA" id="ARBA00023128"/>
    </source>
</evidence>
<dbReference type="InterPro" id="IPR007740">
    <property type="entry name" value="Ribosomal_mL49"/>
</dbReference>
<accession>A0AA38S0X5</accession>
<comment type="subcellular location">
    <subcellularLocation>
        <location evidence="1">Mitochondrion</location>
    </subcellularLocation>
</comment>
<dbReference type="Proteomes" id="UP001174694">
    <property type="component" value="Unassembled WGS sequence"/>
</dbReference>
<feature type="region of interest" description="Disordered" evidence="7">
    <location>
        <begin position="34"/>
        <end position="58"/>
    </location>
</feature>
<feature type="compositionally biased region" description="Low complexity" evidence="7">
    <location>
        <begin position="34"/>
        <end position="52"/>
    </location>
</feature>
<dbReference type="EMBL" id="JANBVO010000016">
    <property type="protein sequence ID" value="KAJ9144631.1"/>
    <property type="molecule type" value="Genomic_DNA"/>
</dbReference>
<evidence type="ECO:0000256" key="3">
    <source>
        <dbReference type="ARBA" id="ARBA00022980"/>
    </source>
</evidence>
<dbReference type="GO" id="GO:0006412">
    <property type="term" value="P:translation"/>
    <property type="evidence" value="ECO:0007669"/>
    <property type="project" value="InterPro"/>
</dbReference>
<keyword evidence="4" id="KW-0496">Mitochondrion</keyword>
<gene>
    <name evidence="8" type="ORF">NKR23_g5847</name>
</gene>
<name>A0AA38S0X5_9PEZI</name>
<protein>
    <recommendedName>
        <fullName evidence="6">Large ribosomal subunit protein mL49</fullName>
    </recommendedName>
</protein>
<organism evidence="8 9">
    <name type="scientific">Pleurostoma richardsiae</name>
    <dbReference type="NCBI Taxonomy" id="41990"/>
    <lineage>
        <taxon>Eukaryota</taxon>
        <taxon>Fungi</taxon>
        <taxon>Dikarya</taxon>
        <taxon>Ascomycota</taxon>
        <taxon>Pezizomycotina</taxon>
        <taxon>Sordariomycetes</taxon>
        <taxon>Sordariomycetidae</taxon>
        <taxon>Calosphaeriales</taxon>
        <taxon>Pleurostomataceae</taxon>
        <taxon>Pleurostoma</taxon>
    </lineage>
</organism>
<dbReference type="Pfam" id="PF05046">
    <property type="entry name" value="Img2"/>
    <property type="match status" value="1"/>
</dbReference>
<dbReference type="AlphaFoldDB" id="A0AA38S0X5"/>
<keyword evidence="3" id="KW-0689">Ribosomal protein</keyword>
<keyword evidence="5" id="KW-0687">Ribonucleoprotein</keyword>
<comment type="caution">
    <text evidence="8">The sequence shown here is derived from an EMBL/GenBank/DDBJ whole genome shotgun (WGS) entry which is preliminary data.</text>
</comment>
<evidence type="ECO:0000313" key="9">
    <source>
        <dbReference type="Proteomes" id="UP001174694"/>
    </source>
</evidence>
<sequence length="138" mass="14770">MSRRLPSLRAAALSSLLSSSSTARTTPFFRALTTATTASSSSQAPPATASPARKPRPFIVARTPSNNLAVYQDARSGGTNKFTLIRKVGGDARALRQALLEELPFADGDVRLNPVTGHISVKGWHHKTIVNWLTAQGF</sequence>
<dbReference type="Gene3D" id="3.30.780.10">
    <property type="entry name" value="SUI1-like domain"/>
    <property type="match status" value="1"/>
</dbReference>
<dbReference type="GO" id="GO:0005762">
    <property type="term" value="C:mitochondrial large ribosomal subunit"/>
    <property type="evidence" value="ECO:0007669"/>
    <property type="project" value="TreeGrafter"/>
</dbReference>
<dbReference type="PANTHER" id="PTHR13477">
    <property type="entry name" value="MITOCHONDRIAL 39S RIBOSOMAL PROTEIN L49"/>
    <property type="match status" value="1"/>
</dbReference>
<comment type="similarity">
    <text evidence="2">Belongs to the mitochondrion-specific ribosomal protein mL49 family.</text>
</comment>
<evidence type="ECO:0000256" key="6">
    <source>
        <dbReference type="ARBA" id="ARBA00035191"/>
    </source>
</evidence>
<evidence type="ECO:0000256" key="7">
    <source>
        <dbReference type="SAM" id="MobiDB-lite"/>
    </source>
</evidence>
<evidence type="ECO:0000313" key="8">
    <source>
        <dbReference type="EMBL" id="KAJ9144631.1"/>
    </source>
</evidence>
<evidence type="ECO:0000256" key="1">
    <source>
        <dbReference type="ARBA" id="ARBA00004173"/>
    </source>
</evidence>
<dbReference type="GO" id="GO:0003735">
    <property type="term" value="F:structural constituent of ribosome"/>
    <property type="evidence" value="ECO:0007669"/>
    <property type="project" value="InterPro"/>
</dbReference>
<dbReference type="PANTHER" id="PTHR13477:SF0">
    <property type="entry name" value="LARGE RIBOSOMAL SUBUNIT PROTEIN ML49"/>
    <property type="match status" value="1"/>
</dbReference>
<evidence type="ECO:0000256" key="5">
    <source>
        <dbReference type="ARBA" id="ARBA00023274"/>
    </source>
</evidence>
<keyword evidence="9" id="KW-1185">Reference proteome</keyword>
<reference evidence="8" key="1">
    <citation type="submission" date="2022-07" db="EMBL/GenBank/DDBJ databases">
        <title>Fungi with potential for degradation of polypropylene.</title>
        <authorList>
            <person name="Gostincar C."/>
        </authorList>
    </citation>
    <scope>NUCLEOTIDE SEQUENCE</scope>
    <source>
        <strain evidence="8">EXF-13308</strain>
    </source>
</reference>